<dbReference type="Proteomes" id="UP000234881">
    <property type="component" value="Unassembled WGS sequence"/>
</dbReference>
<dbReference type="InterPro" id="IPR016624">
    <property type="entry name" value="UCP014753"/>
</dbReference>
<evidence type="ECO:0000259" key="2">
    <source>
        <dbReference type="Pfam" id="PF20938"/>
    </source>
</evidence>
<name>A0A2N5XS53_9HYPH</name>
<feature type="domain" description="DUF2264" evidence="2">
    <location>
        <begin position="395"/>
        <end position="567"/>
    </location>
</feature>
<proteinExistence type="predicted"/>
<evidence type="ECO:0000259" key="1">
    <source>
        <dbReference type="Pfam" id="PF10022"/>
    </source>
</evidence>
<dbReference type="PANTHER" id="PTHR35339">
    <property type="entry name" value="LINALOOL DEHYDRATASE_ISOMERASE DOMAIN-CONTAINING PROTEIN"/>
    <property type="match status" value="1"/>
</dbReference>
<gene>
    <name evidence="3" type="ORF">C0081_07965</name>
</gene>
<keyword evidence="4" id="KW-1185">Reference proteome</keyword>
<accession>A0A2N5XS53</accession>
<dbReference type="PANTHER" id="PTHR35339:SF4">
    <property type="entry name" value="LINALOOL DEHYDRATASE_ISOMERASE DOMAIN-CONTAINING PROTEIN"/>
    <property type="match status" value="1"/>
</dbReference>
<evidence type="ECO:0008006" key="5">
    <source>
        <dbReference type="Google" id="ProtNLM"/>
    </source>
</evidence>
<dbReference type="Pfam" id="PF10022">
    <property type="entry name" value="DUF2264"/>
    <property type="match status" value="1"/>
</dbReference>
<dbReference type="Pfam" id="PF20938">
    <property type="entry name" value="DUF2264_C"/>
    <property type="match status" value="1"/>
</dbReference>
<dbReference type="RefSeq" id="WP_101533294.1">
    <property type="nucleotide sequence ID" value="NZ_PKUQ01000016.1"/>
</dbReference>
<dbReference type="OrthoDB" id="9813465at2"/>
<dbReference type="AlphaFoldDB" id="A0A2N5XS53"/>
<feature type="domain" description="DUF2264" evidence="1">
    <location>
        <begin position="15"/>
        <end position="359"/>
    </location>
</feature>
<dbReference type="PIRSF" id="PIRSF014753">
    <property type="entry name" value="UCP014753"/>
    <property type="match status" value="1"/>
</dbReference>
<evidence type="ECO:0000313" key="3">
    <source>
        <dbReference type="EMBL" id="PLW77277.1"/>
    </source>
</evidence>
<dbReference type="EMBL" id="PKUQ01000016">
    <property type="protein sequence ID" value="PLW77277.1"/>
    <property type="molecule type" value="Genomic_DNA"/>
</dbReference>
<dbReference type="InterPro" id="IPR049237">
    <property type="entry name" value="DUF2264_C"/>
</dbReference>
<organism evidence="3 4">
    <name type="scientific">Cohaesibacter celericrescens</name>
    <dbReference type="NCBI Taxonomy" id="2067669"/>
    <lineage>
        <taxon>Bacteria</taxon>
        <taxon>Pseudomonadati</taxon>
        <taxon>Pseudomonadota</taxon>
        <taxon>Alphaproteobacteria</taxon>
        <taxon>Hyphomicrobiales</taxon>
        <taxon>Cohaesibacteraceae</taxon>
    </lineage>
</organism>
<comment type="caution">
    <text evidence="3">The sequence shown here is derived from an EMBL/GenBank/DDBJ whole genome shotgun (WGS) entry which is preliminary data.</text>
</comment>
<evidence type="ECO:0000313" key="4">
    <source>
        <dbReference type="Proteomes" id="UP000234881"/>
    </source>
</evidence>
<sequence>MSLRLDGFSDNPMRSRADFQDAARALNKPLIPFLDRGGAALDLEEGAAKFDMRASSLEGVVRPLWGLVPLALGGGAFSHWPLFQRAICEGVDPEHPRFWGAIGDVDQRAVEMAAIGFLLAALPNEGWDQLPETSQEHLVNWLSAMQKVPMSQNNWLFFTVLVQQGLKRIGRGDIVDLALEHKHLQQLADWYRGDGWYGDGGSKAVDHYGGFAMHFYGMLYGWLKGDQLDEFSVLFRKRASEFAVPFSHWFADNGEAMIQGRSLTYRFATAAYWGMLAVSGERPLSIGQIKGVWARQLRVWRDRPIFRSDGILSRGFAYPSLMVCEDYNSPTSPYWAMKAFMPLALDEASDFWQADEEPLDDLRSVYAMPHADSLVQRVEGHAISHFAAPIHTWLQMDKYNKFAYSTVCGFDVGSLQYANMGIFGDNLLAFSFDDGANWQMRQKNLDVCVADDNLTVRWSTGALEVETKIEVVGDGLFTRSHAFELSVPTQVVETGFAVNQWYREAERLDPADAHQAILLNGENALSGILPMDDLPRQSIACGRVNSNMLSPRTLVPGFSLSLAAGNHQIKHGFWLSPDKREEKCEAFLALQKGH</sequence>
<dbReference type="InterPro" id="IPR049349">
    <property type="entry name" value="DUF2264_N"/>
</dbReference>
<reference evidence="3 4" key="1">
    <citation type="submission" date="2018-01" db="EMBL/GenBank/DDBJ databases">
        <title>The draft genome sequence of Cohaesibacter sp. H1304.</title>
        <authorList>
            <person name="Wang N.-N."/>
            <person name="Du Z.-J."/>
        </authorList>
    </citation>
    <scope>NUCLEOTIDE SEQUENCE [LARGE SCALE GENOMIC DNA]</scope>
    <source>
        <strain evidence="3 4">H1304</strain>
    </source>
</reference>
<protein>
    <recommendedName>
        <fullName evidence="5">DUF2264 domain-containing protein</fullName>
    </recommendedName>
</protein>